<dbReference type="SUPFAM" id="SSF50249">
    <property type="entry name" value="Nucleic acid-binding proteins"/>
    <property type="match status" value="1"/>
</dbReference>
<evidence type="ECO:0000256" key="5">
    <source>
        <dbReference type="SAM" id="MobiDB-lite"/>
    </source>
</evidence>
<name>A0ABR2KKH8_9EUKA</name>
<sequence>MLDGGGFDPNEQKIPSEGDEHKPVRTEDSLVPVTIRQIIQSIEQSKSDPPLIDNTPRKHISIVGMITEVTEDNISIIYTVDDGTGQFRVQDYTHAESDNNLSMPFGVNSYVYVVGRFKAESPDNSSPPFISAYAVKPVTDPNQIAFHNLHALFVHLFAQRGRLPPHSAFEREASHHNNSNTSNYNSDYNGSSNQNNNDSKMSDDEILKEAVKSFIRSKDQSYGVHINEIRRALSSRFSGEDIDRIVENLSYTGEIYSASEQDTYALC</sequence>
<comment type="similarity">
    <text evidence="2">Belongs to the replication factor A protein 2 family.</text>
</comment>
<keyword evidence="4" id="KW-0539">Nucleus</keyword>
<feature type="region of interest" description="Disordered" evidence="5">
    <location>
        <begin position="172"/>
        <end position="202"/>
    </location>
</feature>
<evidence type="ECO:0000256" key="1">
    <source>
        <dbReference type="ARBA" id="ARBA00004123"/>
    </source>
</evidence>
<dbReference type="InterPro" id="IPR040260">
    <property type="entry name" value="RFA2-like"/>
</dbReference>
<dbReference type="InterPro" id="IPR012340">
    <property type="entry name" value="NA-bd_OB-fold"/>
</dbReference>
<dbReference type="Proteomes" id="UP001470230">
    <property type="component" value="Unassembled WGS sequence"/>
</dbReference>
<dbReference type="Pfam" id="PF08784">
    <property type="entry name" value="RPA_C"/>
    <property type="match status" value="1"/>
</dbReference>
<comment type="subcellular location">
    <subcellularLocation>
        <location evidence="1">Nucleus</location>
    </subcellularLocation>
</comment>
<dbReference type="InterPro" id="IPR036388">
    <property type="entry name" value="WH-like_DNA-bd_sf"/>
</dbReference>
<evidence type="ECO:0000256" key="2">
    <source>
        <dbReference type="ARBA" id="ARBA00007815"/>
    </source>
</evidence>
<feature type="compositionally biased region" description="Low complexity" evidence="5">
    <location>
        <begin position="176"/>
        <end position="199"/>
    </location>
</feature>
<reference evidence="7 8" key="1">
    <citation type="submission" date="2024-04" db="EMBL/GenBank/DDBJ databases">
        <title>Tritrichomonas musculus Genome.</title>
        <authorList>
            <person name="Alves-Ferreira E."/>
            <person name="Grigg M."/>
            <person name="Lorenzi H."/>
            <person name="Galac M."/>
        </authorList>
    </citation>
    <scope>NUCLEOTIDE SEQUENCE [LARGE SCALE GENOMIC DNA]</scope>
    <source>
        <strain evidence="7 8">EAF2021</strain>
    </source>
</reference>
<dbReference type="Gene3D" id="1.10.10.10">
    <property type="entry name" value="Winged helix-like DNA-binding domain superfamily/Winged helix DNA-binding domain"/>
    <property type="match status" value="1"/>
</dbReference>
<comment type="caution">
    <text evidence="7">The sequence shown here is derived from an EMBL/GenBank/DDBJ whole genome shotgun (WGS) entry which is preliminary data.</text>
</comment>
<dbReference type="EMBL" id="JAPFFF010000004">
    <property type="protein sequence ID" value="KAK8891261.1"/>
    <property type="molecule type" value="Genomic_DNA"/>
</dbReference>
<evidence type="ECO:0000256" key="3">
    <source>
        <dbReference type="ARBA" id="ARBA00023125"/>
    </source>
</evidence>
<keyword evidence="8" id="KW-1185">Reference proteome</keyword>
<evidence type="ECO:0000256" key="4">
    <source>
        <dbReference type="ARBA" id="ARBA00023242"/>
    </source>
</evidence>
<evidence type="ECO:0000313" key="7">
    <source>
        <dbReference type="EMBL" id="KAK8891261.1"/>
    </source>
</evidence>
<proteinExistence type="inferred from homology"/>
<dbReference type="InterPro" id="IPR014892">
    <property type="entry name" value="RPA_C"/>
</dbReference>
<accession>A0ABR2KKH8</accession>
<evidence type="ECO:0000259" key="6">
    <source>
        <dbReference type="Pfam" id="PF08784"/>
    </source>
</evidence>
<dbReference type="PANTHER" id="PTHR13989">
    <property type="entry name" value="REPLICATION PROTEIN A-RELATED"/>
    <property type="match status" value="1"/>
</dbReference>
<gene>
    <name evidence="7" type="ORF">M9Y10_028468</name>
</gene>
<protein>
    <submittedName>
        <fullName evidence="7">Replication factor A protein 2</fullName>
    </submittedName>
</protein>
<evidence type="ECO:0000313" key="8">
    <source>
        <dbReference type="Proteomes" id="UP001470230"/>
    </source>
</evidence>
<dbReference type="Gene3D" id="2.40.50.140">
    <property type="entry name" value="Nucleic acid-binding proteins"/>
    <property type="match status" value="1"/>
</dbReference>
<organism evidence="7 8">
    <name type="scientific">Tritrichomonas musculus</name>
    <dbReference type="NCBI Taxonomy" id="1915356"/>
    <lineage>
        <taxon>Eukaryota</taxon>
        <taxon>Metamonada</taxon>
        <taxon>Parabasalia</taxon>
        <taxon>Tritrichomonadida</taxon>
        <taxon>Tritrichomonadidae</taxon>
        <taxon>Tritrichomonas</taxon>
    </lineage>
</organism>
<feature type="compositionally biased region" description="Basic and acidic residues" evidence="5">
    <location>
        <begin position="10"/>
        <end position="28"/>
    </location>
</feature>
<feature type="domain" description="Replication protein A C-terminal" evidence="6">
    <location>
        <begin position="155"/>
        <end position="258"/>
    </location>
</feature>
<dbReference type="PANTHER" id="PTHR13989:SF16">
    <property type="entry name" value="REPLICATION PROTEIN A2"/>
    <property type="match status" value="1"/>
</dbReference>
<keyword evidence="3" id="KW-0238">DNA-binding</keyword>
<feature type="region of interest" description="Disordered" evidence="5">
    <location>
        <begin position="1"/>
        <end position="28"/>
    </location>
</feature>